<sequence length="130" mass="15081">MQTPAPKKRSGRPRKTSSRSLTIIKCALEKSPHVTARIVKEQNPGVLGEVSVRTVSRRVNELCYTSHKPVRKPLVTRRQREKRIHFAKKYQTWSEEDWLNVLWSDEATFNVTCNRGSHVYRRQGSDPLDP</sequence>
<evidence type="ECO:0000259" key="1">
    <source>
        <dbReference type="Pfam" id="PF01498"/>
    </source>
</evidence>
<organism evidence="2 3">
    <name type="scientific">Portunus trituberculatus</name>
    <name type="common">Swimming crab</name>
    <name type="synonym">Neptunus trituberculatus</name>
    <dbReference type="NCBI Taxonomy" id="210409"/>
    <lineage>
        <taxon>Eukaryota</taxon>
        <taxon>Metazoa</taxon>
        <taxon>Ecdysozoa</taxon>
        <taxon>Arthropoda</taxon>
        <taxon>Crustacea</taxon>
        <taxon>Multicrustacea</taxon>
        <taxon>Malacostraca</taxon>
        <taxon>Eumalacostraca</taxon>
        <taxon>Eucarida</taxon>
        <taxon>Decapoda</taxon>
        <taxon>Pleocyemata</taxon>
        <taxon>Brachyura</taxon>
        <taxon>Eubrachyura</taxon>
        <taxon>Portunoidea</taxon>
        <taxon>Portunidae</taxon>
        <taxon>Portuninae</taxon>
        <taxon>Portunus</taxon>
    </lineage>
</organism>
<dbReference type="OrthoDB" id="6379886at2759"/>
<dbReference type="AlphaFoldDB" id="A0A5B7FK04"/>
<dbReference type="InterPro" id="IPR002492">
    <property type="entry name" value="Transposase_Tc1-like"/>
</dbReference>
<accession>A0A5B7FK04</accession>
<dbReference type="EMBL" id="VSRR010007406">
    <property type="protein sequence ID" value="MPC46832.1"/>
    <property type="molecule type" value="Genomic_DNA"/>
</dbReference>
<evidence type="ECO:0000313" key="2">
    <source>
        <dbReference type="EMBL" id="MPC46832.1"/>
    </source>
</evidence>
<protein>
    <submittedName>
        <fullName evidence="2">Transposable element Tc1 transposase</fullName>
    </submittedName>
</protein>
<name>A0A5B7FK04_PORTR</name>
<feature type="domain" description="Transposase Tc1-like" evidence="1">
    <location>
        <begin position="28"/>
        <end position="91"/>
    </location>
</feature>
<dbReference type="Proteomes" id="UP000324222">
    <property type="component" value="Unassembled WGS sequence"/>
</dbReference>
<evidence type="ECO:0000313" key="3">
    <source>
        <dbReference type="Proteomes" id="UP000324222"/>
    </source>
</evidence>
<keyword evidence="3" id="KW-1185">Reference proteome</keyword>
<dbReference type="InterPro" id="IPR036397">
    <property type="entry name" value="RNaseH_sf"/>
</dbReference>
<dbReference type="Pfam" id="PF01498">
    <property type="entry name" value="HTH_Tnp_Tc3_2"/>
    <property type="match status" value="1"/>
</dbReference>
<dbReference type="GO" id="GO:0015074">
    <property type="term" value="P:DNA integration"/>
    <property type="evidence" value="ECO:0007669"/>
    <property type="project" value="InterPro"/>
</dbReference>
<dbReference type="Gene3D" id="3.30.420.10">
    <property type="entry name" value="Ribonuclease H-like superfamily/Ribonuclease H"/>
    <property type="match status" value="1"/>
</dbReference>
<proteinExistence type="predicted"/>
<gene>
    <name evidence="2" type="primary">tc1a_6</name>
    <name evidence="2" type="ORF">E2C01_040562</name>
</gene>
<dbReference type="GO" id="GO:0003677">
    <property type="term" value="F:DNA binding"/>
    <property type="evidence" value="ECO:0007669"/>
    <property type="project" value="InterPro"/>
</dbReference>
<reference evidence="2 3" key="1">
    <citation type="submission" date="2019-05" db="EMBL/GenBank/DDBJ databases">
        <title>Another draft genome of Portunus trituberculatus and its Hox gene families provides insights of decapod evolution.</title>
        <authorList>
            <person name="Jeong J.-H."/>
            <person name="Song I."/>
            <person name="Kim S."/>
            <person name="Choi T."/>
            <person name="Kim D."/>
            <person name="Ryu S."/>
            <person name="Kim W."/>
        </authorList>
    </citation>
    <scope>NUCLEOTIDE SEQUENCE [LARGE SCALE GENOMIC DNA]</scope>
    <source>
        <tissue evidence="2">Muscle</tissue>
    </source>
</reference>
<comment type="caution">
    <text evidence="2">The sequence shown here is derived from an EMBL/GenBank/DDBJ whole genome shotgun (WGS) entry which is preliminary data.</text>
</comment>
<dbReference type="GO" id="GO:0006313">
    <property type="term" value="P:DNA transposition"/>
    <property type="evidence" value="ECO:0007669"/>
    <property type="project" value="InterPro"/>
</dbReference>